<sequence>MLKVTTPISRSANVRSVHPLNIPESVEDICLNRGRIPSTIVPVDNPGSTKQTIQERCQTRATEGEHNLACVRLEDGANHTTTKSHTRRVDPSCNALNDLSTFLELSPRSRNKDLATLNSIPGICRDQNLDNDIIRGLFDDNDRSISILFDSVEILPLVNGEHTNPCEGEVNSKKNPSCAIQARQEAINNSVMNTLPGPYGPGEARSPRLIPMVSSIS</sequence>
<feature type="non-terminal residue" evidence="1">
    <location>
        <position position="217"/>
    </location>
</feature>
<name>A0ABC8QKQ6_9AQUA</name>
<organism evidence="1 2">
    <name type="scientific">Ilex paraguariensis</name>
    <name type="common">yerba mate</name>
    <dbReference type="NCBI Taxonomy" id="185542"/>
    <lineage>
        <taxon>Eukaryota</taxon>
        <taxon>Viridiplantae</taxon>
        <taxon>Streptophyta</taxon>
        <taxon>Embryophyta</taxon>
        <taxon>Tracheophyta</taxon>
        <taxon>Spermatophyta</taxon>
        <taxon>Magnoliopsida</taxon>
        <taxon>eudicotyledons</taxon>
        <taxon>Gunneridae</taxon>
        <taxon>Pentapetalae</taxon>
        <taxon>asterids</taxon>
        <taxon>campanulids</taxon>
        <taxon>Aquifoliales</taxon>
        <taxon>Aquifoliaceae</taxon>
        <taxon>Ilex</taxon>
    </lineage>
</organism>
<evidence type="ECO:0000313" key="1">
    <source>
        <dbReference type="EMBL" id="CAK9133189.1"/>
    </source>
</evidence>
<protein>
    <submittedName>
        <fullName evidence="1">Uncharacterized protein</fullName>
    </submittedName>
</protein>
<proteinExistence type="predicted"/>
<reference evidence="1 2" key="1">
    <citation type="submission" date="2024-02" db="EMBL/GenBank/DDBJ databases">
        <authorList>
            <person name="Vignale AGUSTIN F."/>
            <person name="Sosa J E."/>
            <person name="Modenutti C."/>
        </authorList>
    </citation>
    <scope>NUCLEOTIDE SEQUENCE [LARGE SCALE GENOMIC DNA]</scope>
</reference>
<dbReference type="AlphaFoldDB" id="A0ABC8QKQ6"/>
<gene>
    <name evidence="1" type="ORF">ILEXP_LOCUS64</name>
</gene>
<dbReference type="EMBL" id="CAUOFW020000001">
    <property type="protein sequence ID" value="CAK9133189.1"/>
    <property type="molecule type" value="Genomic_DNA"/>
</dbReference>
<keyword evidence="2" id="KW-1185">Reference proteome</keyword>
<evidence type="ECO:0000313" key="2">
    <source>
        <dbReference type="Proteomes" id="UP001642360"/>
    </source>
</evidence>
<dbReference type="Proteomes" id="UP001642360">
    <property type="component" value="Unassembled WGS sequence"/>
</dbReference>
<accession>A0ABC8QKQ6</accession>
<comment type="caution">
    <text evidence="1">The sequence shown here is derived from an EMBL/GenBank/DDBJ whole genome shotgun (WGS) entry which is preliminary data.</text>
</comment>